<protein>
    <submittedName>
        <fullName evidence="9">Sterol desaturase</fullName>
    </submittedName>
</protein>
<evidence type="ECO:0000256" key="2">
    <source>
        <dbReference type="ARBA" id="ARBA00022692"/>
    </source>
</evidence>
<dbReference type="InterPro" id="IPR051689">
    <property type="entry name" value="Sterol_desaturase/TMEM195"/>
</dbReference>
<evidence type="ECO:0000256" key="6">
    <source>
        <dbReference type="ARBA" id="ARBA00023136"/>
    </source>
</evidence>
<dbReference type="GO" id="GO:0050479">
    <property type="term" value="F:glyceryl-ether monooxygenase activity"/>
    <property type="evidence" value="ECO:0007669"/>
    <property type="project" value="TreeGrafter"/>
</dbReference>
<dbReference type="GO" id="GO:0016020">
    <property type="term" value="C:membrane"/>
    <property type="evidence" value="ECO:0007669"/>
    <property type="project" value="GOC"/>
</dbReference>
<feature type="transmembrane region" description="Helical" evidence="7">
    <location>
        <begin position="125"/>
        <end position="158"/>
    </location>
</feature>
<proteinExistence type="predicted"/>
<evidence type="ECO:0000313" key="10">
    <source>
        <dbReference type="Proteomes" id="UP000291338"/>
    </source>
</evidence>
<dbReference type="GO" id="GO:0006643">
    <property type="term" value="P:membrane lipid metabolic process"/>
    <property type="evidence" value="ECO:0007669"/>
    <property type="project" value="TreeGrafter"/>
</dbReference>
<sequence>MIPAELILLGLSPIFLLCVAVEFYKARQYYNIKDSLNNAMLALLHQGSDAIALILLMPFFYWLHQFALFDIPFSIGSLLVGFLLQDFLYYWFHRASHNIHWFWLAHMVHHSSKHMNFTTAFRQSLLYPIVGMWLFWLPMILLGFAPAIVFAIVALNLAFQFFVHTQIIGNLGWLEKVFNTPTHHRIHHATNASYIDKNYAGVLIIWDKLFGTFVEEDKSLTIRYGIVGREPNNTPWSANFMQVKILYRQVLMAKGAMTKLKVLFGYPSHD</sequence>
<dbReference type="GO" id="GO:0008610">
    <property type="term" value="P:lipid biosynthetic process"/>
    <property type="evidence" value="ECO:0007669"/>
    <property type="project" value="InterPro"/>
</dbReference>
<evidence type="ECO:0000256" key="1">
    <source>
        <dbReference type="ARBA" id="ARBA00004127"/>
    </source>
</evidence>
<comment type="subcellular location">
    <subcellularLocation>
        <location evidence="1">Endomembrane system</location>
        <topology evidence="1">Multi-pass membrane protein</topology>
    </subcellularLocation>
</comment>
<dbReference type="AlphaFoldDB" id="A0A4Q7IHZ5"/>
<dbReference type="GO" id="GO:0012505">
    <property type="term" value="C:endomembrane system"/>
    <property type="evidence" value="ECO:0007669"/>
    <property type="project" value="UniProtKB-SubCell"/>
</dbReference>
<keyword evidence="3 7" id="KW-1133">Transmembrane helix</keyword>
<gene>
    <name evidence="9" type="ORF">C1E23_18335</name>
</gene>
<dbReference type="Proteomes" id="UP000291338">
    <property type="component" value="Unassembled WGS sequence"/>
</dbReference>
<evidence type="ECO:0000313" key="9">
    <source>
        <dbReference type="EMBL" id="RZQ51684.1"/>
    </source>
</evidence>
<dbReference type="PANTHER" id="PTHR21624">
    <property type="entry name" value="STEROL DESATURASE-RELATED PROTEIN"/>
    <property type="match status" value="1"/>
</dbReference>
<name>A0A4Q7IHZ5_9GAMM</name>
<dbReference type="RefSeq" id="WP_130256947.1">
    <property type="nucleotide sequence ID" value="NZ_PPSX01000085.1"/>
</dbReference>
<feature type="transmembrane region" description="Helical" evidence="7">
    <location>
        <begin position="36"/>
        <end position="61"/>
    </location>
</feature>
<dbReference type="InterPro" id="IPR006694">
    <property type="entry name" value="Fatty_acid_hydroxylase"/>
</dbReference>
<keyword evidence="6 7" id="KW-0472">Membrane</keyword>
<feature type="domain" description="Fatty acid hydroxylase" evidence="8">
    <location>
        <begin position="79"/>
        <end position="212"/>
    </location>
</feature>
<dbReference type="Pfam" id="PF04116">
    <property type="entry name" value="FA_hydroxylase"/>
    <property type="match status" value="1"/>
</dbReference>
<keyword evidence="4" id="KW-0560">Oxidoreductase</keyword>
<reference evidence="9 10" key="1">
    <citation type="submission" date="2018-01" db="EMBL/GenBank/DDBJ databases">
        <title>Co-occurrence of chitin degradation, pigmentation and bioactivity in marine Pseudoalteromonas.</title>
        <authorList>
            <person name="Paulsen S."/>
            <person name="Gram L."/>
            <person name="Machado H."/>
        </authorList>
    </citation>
    <scope>NUCLEOTIDE SEQUENCE [LARGE SCALE GENOMIC DNA]</scope>
    <source>
        <strain evidence="9 10">S3898</strain>
    </source>
</reference>
<feature type="transmembrane region" description="Helical" evidence="7">
    <location>
        <begin position="73"/>
        <end position="92"/>
    </location>
</feature>
<evidence type="ECO:0000256" key="7">
    <source>
        <dbReference type="SAM" id="Phobius"/>
    </source>
</evidence>
<comment type="caution">
    <text evidence="9">The sequence shown here is derived from an EMBL/GenBank/DDBJ whole genome shotgun (WGS) entry which is preliminary data.</text>
</comment>
<evidence type="ECO:0000256" key="4">
    <source>
        <dbReference type="ARBA" id="ARBA00023002"/>
    </source>
</evidence>
<dbReference type="EMBL" id="PPSX01000085">
    <property type="protein sequence ID" value="RZQ51684.1"/>
    <property type="molecule type" value="Genomic_DNA"/>
</dbReference>
<accession>A0A4Q7IHZ5</accession>
<organism evidence="9 10">
    <name type="scientific">Pseudoalteromonas phenolica</name>
    <dbReference type="NCBI Taxonomy" id="161398"/>
    <lineage>
        <taxon>Bacteria</taxon>
        <taxon>Pseudomonadati</taxon>
        <taxon>Pseudomonadota</taxon>
        <taxon>Gammaproteobacteria</taxon>
        <taxon>Alteromonadales</taxon>
        <taxon>Pseudoalteromonadaceae</taxon>
        <taxon>Pseudoalteromonas</taxon>
    </lineage>
</organism>
<evidence type="ECO:0000259" key="8">
    <source>
        <dbReference type="Pfam" id="PF04116"/>
    </source>
</evidence>
<feature type="transmembrane region" description="Helical" evidence="7">
    <location>
        <begin position="6"/>
        <end position="24"/>
    </location>
</feature>
<dbReference type="PANTHER" id="PTHR21624:SF1">
    <property type="entry name" value="ALKYLGLYCEROL MONOOXYGENASE"/>
    <property type="match status" value="1"/>
</dbReference>
<keyword evidence="5" id="KW-0443">Lipid metabolism</keyword>
<dbReference type="GO" id="GO:0005506">
    <property type="term" value="F:iron ion binding"/>
    <property type="evidence" value="ECO:0007669"/>
    <property type="project" value="InterPro"/>
</dbReference>
<keyword evidence="2 7" id="KW-0812">Transmembrane</keyword>
<evidence type="ECO:0000256" key="3">
    <source>
        <dbReference type="ARBA" id="ARBA00022989"/>
    </source>
</evidence>
<evidence type="ECO:0000256" key="5">
    <source>
        <dbReference type="ARBA" id="ARBA00023098"/>
    </source>
</evidence>